<evidence type="ECO:0000256" key="2">
    <source>
        <dbReference type="SAM" id="MobiDB-lite"/>
    </source>
</evidence>
<accession>A0AAN6YCQ4</accession>
<reference evidence="3" key="2">
    <citation type="submission" date="2023-05" db="EMBL/GenBank/DDBJ databases">
        <authorList>
            <consortium name="Lawrence Berkeley National Laboratory"/>
            <person name="Steindorff A."/>
            <person name="Hensen N."/>
            <person name="Bonometti L."/>
            <person name="Westerberg I."/>
            <person name="Brannstrom I.O."/>
            <person name="Guillou S."/>
            <person name="Cros-Aarteil S."/>
            <person name="Calhoun S."/>
            <person name="Haridas S."/>
            <person name="Kuo A."/>
            <person name="Mondo S."/>
            <person name="Pangilinan J."/>
            <person name="Riley R."/>
            <person name="Labutti K."/>
            <person name="Andreopoulos B."/>
            <person name="Lipzen A."/>
            <person name="Chen C."/>
            <person name="Yanf M."/>
            <person name="Daum C."/>
            <person name="Ng V."/>
            <person name="Clum A."/>
            <person name="Ohm R."/>
            <person name="Martin F."/>
            <person name="Silar P."/>
            <person name="Natvig D."/>
            <person name="Lalanne C."/>
            <person name="Gautier V."/>
            <person name="Ament-Velasquez S.L."/>
            <person name="Kruys A."/>
            <person name="Hutchinson M.I."/>
            <person name="Powell A.J."/>
            <person name="Barry K."/>
            <person name="Miller A.N."/>
            <person name="Grigoriev I.V."/>
            <person name="Debuchy R."/>
            <person name="Gladieux P."/>
            <person name="Thoren M.H."/>
            <person name="Johannesson H."/>
        </authorList>
    </citation>
    <scope>NUCLEOTIDE SEQUENCE</scope>
    <source>
        <strain evidence="3">PSN293</strain>
    </source>
</reference>
<name>A0AAN6YCQ4_9PEZI</name>
<feature type="region of interest" description="Disordered" evidence="2">
    <location>
        <begin position="50"/>
        <end position="117"/>
    </location>
</feature>
<comment type="caution">
    <text evidence="3">The sequence shown here is derived from an EMBL/GenBank/DDBJ whole genome shotgun (WGS) entry which is preliminary data.</text>
</comment>
<feature type="compositionally biased region" description="Polar residues" evidence="2">
    <location>
        <begin position="1"/>
        <end position="15"/>
    </location>
</feature>
<dbReference type="Proteomes" id="UP001301769">
    <property type="component" value="Unassembled WGS sequence"/>
</dbReference>
<evidence type="ECO:0000256" key="1">
    <source>
        <dbReference type="SAM" id="Coils"/>
    </source>
</evidence>
<feature type="coiled-coil region" evidence="1">
    <location>
        <begin position="203"/>
        <end position="230"/>
    </location>
</feature>
<sequence length="356" mass="39155">MISNSTRAAHNTRSSGHGHERRLSFASNIRRKGSALVSLSALFRKFKSNHQHSTNTDTLPTDPTEERPSVFHLEDASPPPCESWSDGRDDSSSRHRKRQFWTVSGAGPRARDRSTDIEYTPRLSRARSFVQSLRKRESVLLEEDYATSPFLDMQPLPPPECGARDLRLGLHDPSQDTVDMTISPLNLAYGYLCDDVQTWKNSNRASSEQIAAWDQKLEQLRALIDSLAETLPPTQDVAGIWAGETCGSEQGGASMDVNSGSADWNTSECTTITEVVPGPPATPVAAFEYLGGLGEEGWWECAQVLEAHACQQDQQSIRTVIRSPHRSLEDELLQVGASFDGDGNMGDVPGESMLTV</sequence>
<evidence type="ECO:0000313" key="3">
    <source>
        <dbReference type="EMBL" id="KAK4216659.1"/>
    </source>
</evidence>
<gene>
    <name evidence="3" type="ORF">QBC37DRAFT_480376</name>
</gene>
<keyword evidence="1" id="KW-0175">Coiled coil</keyword>
<feature type="region of interest" description="Disordered" evidence="2">
    <location>
        <begin position="1"/>
        <end position="23"/>
    </location>
</feature>
<feature type="compositionally biased region" description="Polar residues" evidence="2">
    <location>
        <begin position="51"/>
        <end position="61"/>
    </location>
</feature>
<keyword evidence="4" id="KW-1185">Reference proteome</keyword>
<feature type="compositionally biased region" description="Basic and acidic residues" evidence="2">
    <location>
        <begin position="64"/>
        <end position="75"/>
    </location>
</feature>
<protein>
    <submittedName>
        <fullName evidence="3">Uncharacterized protein</fullName>
    </submittedName>
</protein>
<evidence type="ECO:0000313" key="4">
    <source>
        <dbReference type="Proteomes" id="UP001301769"/>
    </source>
</evidence>
<dbReference type="AlphaFoldDB" id="A0AAN6YCQ4"/>
<reference evidence="3" key="1">
    <citation type="journal article" date="2023" name="Mol. Phylogenet. Evol.">
        <title>Genome-scale phylogeny and comparative genomics of the fungal order Sordariales.</title>
        <authorList>
            <person name="Hensen N."/>
            <person name="Bonometti L."/>
            <person name="Westerberg I."/>
            <person name="Brannstrom I.O."/>
            <person name="Guillou S."/>
            <person name="Cros-Aarteil S."/>
            <person name="Calhoun S."/>
            <person name="Haridas S."/>
            <person name="Kuo A."/>
            <person name="Mondo S."/>
            <person name="Pangilinan J."/>
            <person name="Riley R."/>
            <person name="LaButti K."/>
            <person name="Andreopoulos B."/>
            <person name="Lipzen A."/>
            <person name="Chen C."/>
            <person name="Yan M."/>
            <person name="Daum C."/>
            <person name="Ng V."/>
            <person name="Clum A."/>
            <person name="Steindorff A."/>
            <person name="Ohm R.A."/>
            <person name="Martin F."/>
            <person name="Silar P."/>
            <person name="Natvig D.O."/>
            <person name="Lalanne C."/>
            <person name="Gautier V."/>
            <person name="Ament-Velasquez S.L."/>
            <person name="Kruys A."/>
            <person name="Hutchinson M.I."/>
            <person name="Powell A.J."/>
            <person name="Barry K."/>
            <person name="Miller A.N."/>
            <person name="Grigoriev I.V."/>
            <person name="Debuchy R."/>
            <person name="Gladieux P."/>
            <person name="Hiltunen Thoren M."/>
            <person name="Johannesson H."/>
        </authorList>
    </citation>
    <scope>NUCLEOTIDE SEQUENCE</scope>
    <source>
        <strain evidence="3">PSN293</strain>
    </source>
</reference>
<dbReference type="EMBL" id="MU858066">
    <property type="protein sequence ID" value="KAK4216659.1"/>
    <property type="molecule type" value="Genomic_DNA"/>
</dbReference>
<organism evidence="3 4">
    <name type="scientific">Rhypophila decipiens</name>
    <dbReference type="NCBI Taxonomy" id="261697"/>
    <lineage>
        <taxon>Eukaryota</taxon>
        <taxon>Fungi</taxon>
        <taxon>Dikarya</taxon>
        <taxon>Ascomycota</taxon>
        <taxon>Pezizomycotina</taxon>
        <taxon>Sordariomycetes</taxon>
        <taxon>Sordariomycetidae</taxon>
        <taxon>Sordariales</taxon>
        <taxon>Naviculisporaceae</taxon>
        <taxon>Rhypophila</taxon>
    </lineage>
</organism>
<proteinExistence type="predicted"/>